<keyword evidence="3" id="KW-1185">Reference proteome</keyword>
<evidence type="ECO:0008006" key="4">
    <source>
        <dbReference type="Google" id="ProtNLM"/>
    </source>
</evidence>
<proteinExistence type="predicted"/>
<sequence length="220" mass="24410">MQKMKKLALLPALLLSLAAHADEREWLPYKKLVEDLRIDKFYALPAAERDKISLYVTVKPNNKSIKPGDVILTAVRGGERQQLPALSADFRMALVPNPKWMSDDTKIMTSLPKEEKSAVGWDATTPVPEGMQWNYAQVMGSIGQMNQAIKKMAGALSLFAPSAKTVTFKFSHPAQLKIGNAVYNTDARNQIKLKADSALLKENPLIVASERPYEAELDSE</sequence>
<feature type="signal peptide" evidence="1">
    <location>
        <begin position="1"/>
        <end position="21"/>
    </location>
</feature>
<evidence type="ECO:0000256" key="1">
    <source>
        <dbReference type="SAM" id="SignalP"/>
    </source>
</evidence>
<name>A0A1M7QGA9_9BURK</name>
<reference evidence="3" key="1">
    <citation type="submission" date="2016-11" db="EMBL/GenBank/DDBJ databases">
        <authorList>
            <person name="Varghese N."/>
            <person name="Submissions S."/>
        </authorList>
    </citation>
    <scope>NUCLEOTIDE SEQUENCE [LARGE SCALE GENOMIC DNA]</scope>
    <source>
        <strain evidence="3">Sac-22</strain>
    </source>
</reference>
<accession>A0A1M7QGA9</accession>
<dbReference type="EMBL" id="FRCX01000007">
    <property type="protein sequence ID" value="SHN30082.1"/>
    <property type="molecule type" value="Genomic_DNA"/>
</dbReference>
<protein>
    <recommendedName>
        <fullName evidence="4">DUF2987 domain-containing protein</fullName>
    </recommendedName>
</protein>
<organism evidence="2 3">
    <name type="scientific">Duganella sacchari</name>
    <dbReference type="NCBI Taxonomy" id="551987"/>
    <lineage>
        <taxon>Bacteria</taxon>
        <taxon>Pseudomonadati</taxon>
        <taxon>Pseudomonadota</taxon>
        <taxon>Betaproteobacteria</taxon>
        <taxon>Burkholderiales</taxon>
        <taxon>Oxalobacteraceae</taxon>
        <taxon>Telluria group</taxon>
        <taxon>Duganella</taxon>
    </lineage>
</organism>
<dbReference type="STRING" id="551987.SAMN05192549_10730"/>
<evidence type="ECO:0000313" key="2">
    <source>
        <dbReference type="EMBL" id="SHN30082.1"/>
    </source>
</evidence>
<dbReference type="Proteomes" id="UP000184339">
    <property type="component" value="Unassembled WGS sequence"/>
</dbReference>
<dbReference type="AlphaFoldDB" id="A0A1M7QGA9"/>
<feature type="chain" id="PRO_5012048527" description="DUF2987 domain-containing protein" evidence="1">
    <location>
        <begin position="22"/>
        <end position="220"/>
    </location>
</feature>
<gene>
    <name evidence="2" type="ORF">SAMN05192549_10730</name>
</gene>
<keyword evidence="1" id="KW-0732">Signal</keyword>
<evidence type="ECO:0000313" key="3">
    <source>
        <dbReference type="Proteomes" id="UP000184339"/>
    </source>
</evidence>